<keyword evidence="6" id="KW-0029">Amino-acid transport</keyword>
<dbReference type="EMBL" id="VEWJ01000013">
    <property type="protein sequence ID" value="TPF74280.1"/>
    <property type="molecule type" value="Genomic_DNA"/>
</dbReference>
<dbReference type="GO" id="GO:0015658">
    <property type="term" value="F:branched-chain amino acid transmembrane transporter activity"/>
    <property type="evidence" value="ECO:0007669"/>
    <property type="project" value="TreeGrafter"/>
</dbReference>
<organism evidence="8 9">
    <name type="scientific">Brucella gallinifaecis</name>
    <dbReference type="NCBI Taxonomy" id="215590"/>
    <lineage>
        <taxon>Bacteria</taxon>
        <taxon>Pseudomonadati</taxon>
        <taxon>Pseudomonadota</taxon>
        <taxon>Alphaproteobacteria</taxon>
        <taxon>Hyphomicrobiales</taxon>
        <taxon>Brucellaceae</taxon>
        <taxon>Brucella/Ochrobactrum group</taxon>
        <taxon>Brucella</taxon>
    </lineage>
</organism>
<evidence type="ECO:0000313" key="9">
    <source>
        <dbReference type="Proteomes" id="UP000315388"/>
    </source>
</evidence>
<dbReference type="AlphaFoldDB" id="A0A502BJL1"/>
<dbReference type="GO" id="GO:0005524">
    <property type="term" value="F:ATP binding"/>
    <property type="evidence" value="ECO:0007669"/>
    <property type="project" value="UniProtKB-KW"/>
</dbReference>
<evidence type="ECO:0000256" key="4">
    <source>
        <dbReference type="ARBA" id="ARBA00022741"/>
    </source>
</evidence>
<proteinExistence type="inferred from homology"/>
<evidence type="ECO:0000256" key="1">
    <source>
        <dbReference type="ARBA" id="ARBA00004533"/>
    </source>
</evidence>
<reference evidence="8 9" key="1">
    <citation type="journal article" date="2003" name="Int. J. Syst. Evol. Microbiol.">
        <title>Towards a standardized format for the description of a novel species (of an established genus): Ochrobactrum gallinifaecis sp. nov.</title>
        <authorList>
            <person name="Kampfer P."/>
            <person name="Buczolits S."/>
            <person name="Albrecht A."/>
            <person name="Busse H.J."/>
            <person name="Stackebrandt E."/>
        </authorList>
    </citation>
    <scope>NUCLEOTIDE SEQUENCE [LARGE SCALE GENOMIC DNA]</scope>
    <source>
        <strain evidence="8 9">ISO 196</strain>
    </source>
</reference>
<dbReference type="PANTHER" id="PTHR43820">
    <property type="entry name" value="HIGH-AFFINITY BRANCHED-CHAIN AMINO ACID TRANSPORT ATP-BINDING PROTEIN LIVF"/>
    <property type="match status" value="1"/>
</dbReference>
<keyword evidence="5 8" id="KW-0067">ATP-binding</keyword>
<dbReference type="InterPro" id="IPR003439">
    <property type="entry name" value="ABC_transporter-like_ATP-bd"/>
</dbReference>
<dbReference type="GO" id="GO:0016887">
    <property type="term" value="F:ATP hydrolysis activity"/>
    <property type="evidence" value="ECO:0007669"/>
    <property type="project" value="InterPro"/>
</dbReference>
<dbReference type="GO" id="GO:0015807">
    <property type="term" value="P:L-amino acid transport"/>
    <property type="evidence" value="ECO:0007669"/>
    <property type="project" value="TreeGrafter"/>
</dbReference>
<accession>A0A502BJL1</accession>
<evidence type="ECO:0000256" key="3">
    <source>
        <dbReference type="ARBA" id="ARBA00022448"/>
    </source>
</evidence>
<dbReference type="Proteomes" id="UP000315388">
    <property type="component" value="Unassembled WGS sequence"/>
</dbReference>
<dbReference type="Pfam" id="PF00005">
    <property type="entry name" value="ABC_tran"/>
    <property type="match status" value="1"/>
</dbReference>
<dbReference type="PANTHER" id="PTHR43820:SF4">
    <property type="entry name" value="HIGH-AFFINITY BRANCHED-CHAIN AMINO ACID TRANSPORT ATP-BINDING PROTEIN LIVF"/>
    <property type="match status" value="1"/>
</dbReference>
<dbReference type="InterPro" id="IPR052156">
    <property type="entry name" value="BCAA_Transport_ATP-bd_LivF"/>
</dbReference>
<keyword evidence="4" id="KW-0547">Nucleotide-binding</keyword>
<comment type="similarity">
    <text evidence="2">Belongs to the ABC transporter superfamily.</text>
</comment>
<evidence type="ECO:0000256" key="6">
    <source>
        <dbReference type="ARBA" id="ARBA00022970"/>
    </source>
</evidence>
<sequence>MTDVILELRNVTVSYSGDITILKDLTIKAQTGKITGIIGPNGAGKSTALKTMYRMLNVGSGELLFKGDVISRIEQTELIRRGIAFVPQNHSIFGGLSVRDNLVLGGWSIRREQARIRDAIERVYDIFPMLREKDRALAGTLSGGQQRFLEIARSLITDPEVILFDEPSAMIAPKYSKQIYQFLTRMKESGKTVILVDQNVRQCVNVSDHLYVLELGRNKINCETAQMSGNTEMMDLIAGWIAHKVD</sequence>
<keyword evidence="9" id="KW-1185">Reference proteome</keyword>
<dbReference type="PROSITE" id="PS50893">
    <property type="entry name" value="ABC_TRANSPORTER_2"/>
    <property type="match status" value="1"/>
</dbReference>
<dbReference type="InterPro" id="IPR027417">
    <property type="entry name" value="P-loop_NTPase"/>
</dbReference>
<evidence type="ECO:0000256" key="5">
    <source>
        <dbReference type="ARBA" id="ARBA00022840"/>
    </source>
</evidence>
<dbReference type="RefSeq" id="WP_140905987.1">
    <property type="nucleotide sequence ID" value="NZ_JBHTMD010000012.1"/>
</dbReference>
<feature type="domain" description="ABC transporter" evidence="7">
    <location>
        <begin position="6"/>
        <end position="240"/>
    </location>
</feature>
<dbReference type="CDD" id="cd03224">
    <property type="entry name" value="ABC_TM1139_LivF_branched"/>
    <property type="match status" value="1"/>
</dbReference>
<dbReference type="GO" id="GO:0005886">
    <property type="term" value="C:plasma membrane"/>
    <property type="evidence" value="ECO:0007669"/>
    <property type="project" value="UniProtKB-SubCell"/>
</dbReference>
<dbReference type="OrthoDB" id="9776369at2"/>
<dbReference type="SUPFAM" id="SSF52540">
    <property type="entry name" value="P-loop containing nucleoside triphosphate hydrolases"/>
    <property type="match status" value="1"/>
</dbReference>
<keyword evidence="3" id="KW-0813">Transport</keyword>
<comment type="subcellular location">
    <subcellularLocation>
        <location evidence="1">Cell inner membrane</location>
    </subcellularLocation>
</comment>
<gene>
    <name evidence="8" type="ORF">FHY56_15115</name>
</gene>
<dbReference type="Gene3D" id="3.40.50.300">
    <property type="entry name" value="P-loop containing nucleotide triphosphate hydrolases"/>
    <property type="match status" value="1"/>
</dbReference>
<name>A0A502BJL1_9HYPH</name>
<dbReference type="SMART" id="SM00382">
    <property type="entry name" value="AAA"/>
    <property type="match status" value="1"/>
</dbReference>
<evidence type="ECO:0000256" key="2">
    <source>
        <dbReference type="ARBA" id="ARBA00005417"/>
    </source>
</evidence>
<comment type="caution">
    <text evidence="8">The sequence shown here is derived from an EMBL/GenBank/DDBJ whole genome shotgun (WGS) entry which is preliminary data.</text>
</comment>
<evidence type="ECO:0000259" key="7">
    <source>
        <dbReference type="PROSITE" id="PS50893"/>
    </source>
</evidence>
<evidence type="ECO:0000313" key="8">
    <source>
        <dbReference type="EMBL" id="TPF74280.1"/>
    </source>
</evidence>
<dbReference type="InterPro" id="IPR003593">
    <property type="entry name" value="AAA+_ATPase"/>
</dbReference>
<protein>
    <submittedName>
        <fullName evidence="8">ABC transporter ATP-binding protein</fullName>
    </submittedName>
</protein>